<dbReference type="InterPro" id="IPR018392">
    <property type="entry name" value="LysM"/>
</dbReference>
<dbReference type="InterPro" id="IPR036779">
    <property type="entry name" value="LysM_dom_sf"/>
</dbReference>
<dbReference type="GeneID" id="63860333"/>
<reference evidence="5 6" key="1">
    <citation type="submission" date="2018-02" db="EMBL/GenBank/DDBJ databases">
        <title>The genomes of Aspergillus section Nigri reveals drivers in fungal speciation.</title>
        <authorList>
            <consortium name="DOE Joint Genome Institute"/>
            <person name="Vesth T.C."/>
            <person name="Nybo J."/>
            <person name="Theobald S."/>
            <person name="Brandl J."/>
            <person name="Frisvad J.C."/>
            <person name="Nielsen K.F."/>
            <person name="Lyhne E.K."/>
            <person name="Kogle M.E."/>
            <person name="Kuo A."/>
            <person name="Riley R."/>
            <person name="Clum A."/>
            <person name="Nolan M."/>
            <person name="Lipzen A."/>
            <person name="Salamov A."/>
            <person name="Henrissat B."/>
            <person name="Wiebenga A."/>
            <person name="De vries R.P."/>
            <person name="Grigoriev I.V."/>
            <person name="Mortensen U.H."/>
            <person name="Andersen M.R."/>
            <person name="Baker S.E."/>
        </authorList>
    </citation>
    <scope>NUCLEOTIDE SEQUENCE [LARGE SCALE GENOMIC DNA]</scope>
    <source>
        <strain evidence="5 6">CBS 313.89</strain>
    </source>
</reference>
<dbReference type="Gene3D" id="3.10.350.10">
    <property type="entry name" value="LysM domain"/>
    <property type="match status" value="4"/>
</dbReference>
<proteinExistence type="predicted"/>
<dbReference type="AlphaFoldDB" id="A0A8G1RS30"/>
<dbReference type="Pfam" id="PF01476">
    <property type="entry name" value="LysM"/>
    <property type="match status" value="3"/>
</dbReference>
<evidence type="ECO:0000313" key="6">
    <source>
        <dbReference type="Proteomes" id="UP000249789"/>
    </source>
</evidence>
<dbReference type="OrthoDB" id="5985073at2759"/>
<feature type="domain" description="LysM" evidence="4">
    <location>
        <begin position="296"/>
        <end position="342"/>
    </location>
</feature>
<dbReference type="PANTHER" id="PTHR34997">
    <property type="entry name" value="AM15"/>
    <property type="match status" value="1"/>
</dbReference>
<gene>
    <name evidence="5" type="ORF">BO72DRAFT_427845</name>
</gene>
<keyword evidence="1" id="KW-0147">Chitin-binding</keyword>
<dbReference type="SUPFAM" id="SSF54106">
    <property type="entry name" value="LysM domain"/>
    <property type="match status" value="3"/>
</dbReference>
<accession>A0A8G1RS30</accession>
<protein>
    <recommendedName>
        <fullName evidence="4">LysM domain-containing protein</fullName>
    </recommendedName>
</protein>
<dbReference type="PROSITE" id="PS51782">
    <property type="entry name" value="LYSM"/>
    <property type="match status" value="4"/>
</dbReference>
<dbReference type="GO" id="GO:0008061">
    <property type="term" value="F:chitin binding"/>
    <property type="evidence" value="ECO:0007669"/>
    <property type="project" value="UniProtKB-KW"/>
</dbReference>
<evidence type="ECO:0000313" key="5">
    <source>
        <dbReference type="EMBL" id="RAK77743.1"/>
    </source>
</evidence>
<name>A0A8G1RS30_9EURO</name>
<keyword evidence="6" id="KW-1185">Reference proteome</keyword>
<keyword evidence="2" id="KW-0843">Virulence</keyword>
<dbReference type="VEuPathDB" id="FungiDB:BO72DRAFT_427845"/>
<sequence>MRGRWAISVLAASCFDTGQATHYNSHAYLHAAVHHSVRRIADSDPTTGEVSMFQNGSLASLGLTTTCEEALYQSVACDPAISSLTSDDYLGSFDNATLTALVCASSCEKSIKQLQSSVLTGCGDEAGLIPGLPFVGLVDMLWANWNQSCFMDPTTGENCNDQIASFDNVTSLSDISNSDLCSYCYVKKLALMQANGYSGVYNDDWQSTYEYVAKTCNLQVADFDPTPSVFNVSLPSEQPNCVSGSFYTSQEGDSCDSIALSHNVSAATMYYTNSNLLNCTDVPAGTQLCLPLECGSTYTVQPNDTCTSIAIENFVGTQNIVAWNSQLNSNCSNLHSGDPFWGSMLCVSPPGGTYTGQPLSNGSTSTETEAVNPPFGVTVAPGTTTDCAGWYTHDLNSNLTCTEICLSNQISIHMFIAANPSLNQSTCDTNLTVGDAYCIDPLTGFTTTNATGTATNSSTSTLPSTAPAPTQTGIVSSSVSTSATSVVAPAPTQAGIPSNCDQYYVVQSGDTCATVAAAYGITEAEFFAWNPAVSSDCESGFWTEEAYCVGVSGSTVSTTASTSATSIAAPAPTQTGIPGNCNAYHVAQGEEIPEPSHLVVSCSE</sequence>
<dbReference type="EMBL" id="KZ824640">
    <property type="protein sequence ID" value="RAK77743.1"/>
    <property type="molecule type" value="Genomic_DNA"/>
</dbReference>
<organism evidence="5 6">
    <name type="scientific">Aspergillus fijiensis CBS 313.89</name>
    <dbReference type="NCBI Taxonomy" id="1448319"/>
    <lineage>
        <taxon>Eukaryota</taxon>
        <taxon>Fungi</taxon>
        <taxon>Dikarya</taxon>
        <taxon>Ascomycota</taxon>
        <taxon>Pezizomycotina</taxon>
        <taxon>Eurotiomycetes</taxon>
        <taxon>Eurotiomycetidae</taxon>
        <taxon>Eurotiales</taxon>
        <taxon>Aspergillaceae</taxon>
        <taxon>Aspergillus</taxon>
    </lineage>
</organism>
<feature type="domain" description="LysM" evidence="4">
    <location>
        <begin position="245"/>
        <end position="290"/>
    </location>
</feature>
<feature type="region of interest" description="Disordered" evidence="3">
    <location>
        <begin position="452"/>
        <end position="474"/>
    </location>
</feature>
<dbReference type="Proteomes" id="UP000249789">
    <property type="component" value="Unassembled WGS sequence"/>
</dbReference>
<feature type="domain" description="LysM" evidence="4">
    <location>
        <begin position="502"/>
        <end position="549"/>
    </location>
</feature>
<dbReference type="PANTHER" id="PTHR34997:SF16">
    <property type="entry name" value="LYSM DOMAIN-CONTAINING PROTEIN"/>
    <property type="match status" value="1"/>
</dbReference>
<dbReference type="CDD" id="cd00118">
    <property type="entry name" value="LysM"/>
    <property type="match status" value="3"/>
</dbReference>
<evidence type="ECO:0000256" key="2">
    <source>
        <dbReference type="ARBA" id="ARBA00023026"/>
    </source>
</evidence>
<dbReference type="RefSeq" id="XP_040801753.1">
    <property type="nucleotide sequence ID" value="XM_040943000.1"/>
</dbReference>
<dbReference type="SMART" id="SM00257">
    <property type="entry name" value="LysM"/>
    <property type="match status" value="3"/>
</dbReference>
<evidence type="ECO:0000256" key="3">
    <source>
        <dbReference type="SAM" id="MobiDB-lite"/>
    </source>
</evidence>
<dbReference type="InterPro" id="IPR052210">
    <property type="entry name" value="LysM1-like"/>
</dbReference>
<feature type="domain" description="LysM" evidence="4">
    <location>
        <begin position="391"/>
        <end position="439"/>
    </location>
</feature>
<evidence type="ECO:0000259" key="4">
    <source>
        <dbReference type="PROSITE" id="PS51782"/>
    </source>
</evidence>
<evidence type="ECO:0000256" key="1">
    <source>
        <dbReference type="ARBA" id="ARBA00022669"/>
    </source>
</evidence>